<evidence type="ECO:0000313" key="3">
    <source>
        <dbReference type="EMBL" id="UOR11277.1"/>
    </source>
</evidence>
<protein>
    <submittedName>
        <fullName evidence="3">Class I SAM-dependent methyltransferase</fullName>
    </submittedName>
</protein>
<evidence type="ECO:0000256" key="1">
    <source>
        <dbReference type="ARBA" id="ARBA00022679"/>
    </source>
</evidence>
<dbReference type="CDD" id="cd02440">
    <property type="entry name" value="AdoMet_MTases"/>
    <property type="match status" value="1"/>
</dbReference>
<gene>
    <name evidence="3" type="ORF">MUO15_17005</name>
</gene>
<dbReference type="Proteomes" id="UP000830326">
    <property type="component" value="Chromosome"/>
</dbReference>
<reference evidence="3" key="1">
    <citation type="submission" date="2022-04" db="EMBL/GenBank/DDBJ databases">
        <title>Halobacillus sp. isolated from saltern.</title>
        <authorList>
            <person name="Won M."/>
            <person name="Lee C.-M."/>
            <person name="Woen H.-Y."/>
            <person name="Kwon S.-W."/>
        </authorList>
    </citation>
    <scope>NUCLEOTIDE SEQUENCE</scope>
    <source>
        <strain evidence="3">SSHM10-5</strain>
    </source>
</reference>
<dbReference type="EMBL" id="CP095075">
    <property type="protein sequence ID" value="UOR11277.1"/>
    <property type="molecule type" value="Genomic_DNA"/>
</dbReference>
<name>A0ABY4H9Y8_9BACI</name>
<dbReference type="SUPFAM" id="SSF53335">
    <property type="entry name" value="S-adenosyl-L-methionine-dependent methyltransferases"/>
    <property type="match status" value="1"/>
</dbReference>
<proteinExistence type="predicted"/>
<dbReference type="Pfam" id="PF13649">
    <property type="entry name" value="Methyltransf_25"/>
    <property type="match status" value="1"/>
</dbReference>
<feature type="domain" description="Methyltransferase" evidence="2">
    <location>
        <begin position="2"/>
        <end position="87"/>
    </location>
</feature>
<dbReference type="InterPro" id="IPR029063">
    <property type="entry name" value="SAM-dependent_MTases_sf"/>
</dbReference>
<keyword evidence="4" id="KW-1185">Reference proteome</keyword>
<evidence type="ECO:0000313" key="4">
    <source>
        <dbReference type="Proteomes" id="UP000830326"/>
    </source>
</evidence>
<evidence type="ECO:0000259" key="2">
    <source>
        <dbReference type="Pfam" id="PF13649"/>
    </source>
</evidence>
<sequence>MRKLAEDYPNVQMTGVDINQDVVDHARSKSEGYPNISFEVGDIADWRPAEGFDSPEVILLHNIFHYIHPELRAQLLNHLYSYLKKDGLVSVITPINETEHGEAFSSAFNSFFVAHSNLFALPNVAELEGLAESCRFDLFDLDPIIKEGSWYTFWLTPSIRVGRIGRYQEAEGNEQTLNNPRQLTKSS</sequence>
<dbReference type="GO" id="GO:0008168">
    <property type="term" value="F:methyltransferase activity"/>
    <property type="evidence" value="ECO:0007669"/>
    <property type="project" value="UniProtKB-KW"/>
</dbReference>
<keyword evidence="3" id="KW-0489">Methyltransferase</keyword>
<dbReference type="GO" id="GO:0032259">
    <property type="term" value="P:methylation"/>
    <property type="evidence" value="ECO:0007669"/>
    <property type="project" value="UniProtKB-KW"/>
</dbReference>
<dbReference type="PANTHER" id="PTHR43861">
    <property type="entry name" value="TRANS-ACONITATE 2-METHYLTRANSFERASE-RELATED"/>
    <property type="match status" value="1"/>
</dbReference>
<dbReference type="Gene3D" id="3.40.50.150">
    <property type="entry name" value="Vaccinia Virus protein VP39"/>
    <property type="match status" value="1"/>
</dbReference>
<dbReference type="PANTHER" id="PTHR43861:SF2">
    <property type="entry name" value="CARBOXY-S-ADENOSYL-L-METHIONINE SYNTHASE"/>
    <property type="match status" value="1"/>
</dbReference>
<dbReference type="InterPro" id="IPR041698">
    <property type="entry name" value="Methyltransf_25"/>
</dbReference>
<dbReference type="RefSeq" id="WP_245031162.1">
    <property type="nucleotide sequence ID" value="NZ_CP095075.1"/>
</dbReference>
<accession>A0ABY4H9Y8</accession>
<organism evidence="3 4">
    <name type="scientific">Halobacillus amylolyticus</name>
    <dbReference type="NCBI Taxonomy" id="2932259"/>
    <lineage>
        <taxon>Bacteria</taxon>
        <taxon>Bacillati</taxon>
        <taxon>Bacillota</taxon>
        <taxon>Bacilli</taxon>
        <taxon>Bacillales</taxon>
        <taxon>Bacillaceae</taxon>
        <taxon>Halobacillus</taxon>
    </lineage>
</organism>
<keyword evidence="1" id="KW-0808">Transferase</keyword>